<dbReference type="GO" id="GO:0008379">
    <property type="term" value="F:thioredoxin peroxidase activity"/>
    <property type="evidence" value="ECO:0007669"/>
    <property type="project" value="InterPro"/>
</dbReference>
<dbReference type="InterPro" id="IPR013740">
    <property type="entry name" value="Redoxin"/>
</dbReference>
<dbReference type="OrthoDB" id="9781543at2"/>
<gene>
    <name evidence="7" type="ORF">BG262_05225</name>
</gene>
<evidence type="ECO:0000313" key="8">
    <source>
        <dbReference type="Proteomes" id="UP000177273"/>
    </source>
</evidence>
<evidence type="ECO:0000313" key="7">
    <source>
        <dbReference type="EMBL" id="OFI46418.1"/>
    </source>
</evidence>
<dbReference type="InterPro" id="IPR002065">
    <property type="entry name" value="TPX"/>
</dbReference>
<comment type="caution">
    <text evidence="7">The sequence shown here is derived from an EMBL/GenBank/DDBJ whole genome shotgun (WGS) entry which is preliminary data.</text>
</comment>
<dbReference type="InterPro" id="IPR036249">
    <property type="entry name" value="Thioredoxin-like_sf"/>
</dbReference>
<dbReference type="SUPFAM" id="SSF52833">
    <property type="entry name" value="Thioredoxin-like"/>
    <property type="match status" value="1"/>
</dbReference>
<keyword evidence="8" id="KW-1185">Reference proteome</keyword>
<organism evidence="7 8">
    <name type="scientific">Floricoccus penangensis</name>
    <dbReference type="NCBI Taxonomy" id="1859475"/>
    <lineage>
        <taxon>Bacteria</taxon>
        <taxon>Bacillati</taxon>
        <taxon>Bacillota</taxon>
        <taxon>Bacilli</taxon>
        <taxon>Lactobacillales</taxon>
        <taxon>Streptococcaceae</taxon>
        <taxon>Floricoccus</taxon>
    </lineage>
</organism>
<name>A0A9Q5JGD3_9LACT</name>
<evidence type="ECO:0000256" key="4">
    <source>
        <dbReference type="ARBA" id="ARBA00023157"/>
    </source>
</evidence>
<dbReference type="PANTHER" id="PTHR43110:SF1">
    <property type="entry name" value="THIOL PEROXIDASE"/>
    <property type="match status" value="1"/>
</dbReference>
<feature type="domain" description="Thioredoxin" evidence="6">
    <location>
        <begin position="16"/>
        <end position="160"/>
    </location>
</feature>
<dbReference type="Proteomes" id="UP000177273">
    <property type="component" value="Unassembled WGS sequence"/>
</dbReference>
<keyword evidence="1" id="KW-0575">Peroxidase</keyword>
<dbReference type="InterPro" id="IPR050455">
    <property type="entry name" value="Tpx_Peroxidase_subfamily"/>
</dbReference>
<dbReference type="RefSeq" id="WP_070788355.1">
    <property type="nucleotide sequence ID" value="NZ_MKIQ01000028.1"/>
</dbReference>
<dbReference type="EMBL" id="MKIQ01000028">
    <property type="protein sequence ID" value="OFI46418.1"/>
    <property type="molecule type" value="Genomic_DNA"/>
</dbReference>
<keyword evidence="3" id="KW-0560">Oxidoreductase</keyword>
<evidence type="ECO:0000256" key="2">
    <source>
        <dbReference type="ARBA" id="ARBA00022862"/>
    </source>
</evidence>
<evidence type="ECO:0000256" key="3">
    <source>
        <dbReference type="ARBA" id="ARBA00023002"/>
    </source>
</evidence>
<evidence type="ECO:0000259" key="6">
    <source>
        <dbReference type="PROSITE" id="PS51352"/>
    </source>
</evidence>
<proteinExistence type="predicted"/>
<evidence type="ECO:0000256" key="5">
    <source>
        <dbReference type="ARBA" id="ARBA00023284"/>
    </source>
</evidence>
<dbReference type="PANTHER" id="PTHR43110">
    <property type="entry name" value="THIOL PEROXIDASE"/>
    <property type="match status" value="1"/>
</dbReference>
<evidence type="ECO:0000256" key="1">
    <source>
        <dbReference type="ARBA" id="ARBA00022559"/>
    </source>
</evidence>
<dbReference type="Gene3D" id="3.40.30.10">
    <property type="entry name" value="Glutaredoxin"/>
    <property type="match status" value="1"/>
</dbReference>
<dbReference type="CDD" id="cd03014">
    <property type="entry name" value="PRX_Atyp2cys"/>
    <property type="match status" value="1"/>
</dbReference>
<sequence length="161" mass="18165">MKVITRNGEEVARIEPIMEGKAPNFSLEDQKGNTITLSELDKPIVLSIFPDINTRVCALQTRHFNEEAAKNPEIEFLSISNNTSDEQRNWCAAEGVDMEILSDETNTFGQEYGLLMQTGKLARSVYLINDGEIVYVEVVDEMTDEPNYSLLFDAIDKIITK</sequence>
<dbReference type="AlphaFoldDB" id="A0A9Q5JGD3"/>
<accession>A0A9Q5JGD3</accession>
<dbReference type="PROSITE" id="PS51352">
    <property type="entry name" value="THIOREDOXIN_2"/>
    <property type="match status" value="1"/>
</dbReference>
<dbReference type="InterPro" id="IPR013766">
    <property type="entry name" value="Thioredoxin_domain"/>
</dbReference>
<reference evidence="8" key="1">
    <citation type="submission" date="2016-09" db="EMBL/GenBank/DDBJ databases">
        <title>Draft genome sequence of a novel species of the family Streptococcaceae isolated from flowers.</title>
        <authorList>
            <person name="Chuah L.-O."/>
            <person name="Yap K.-P."/>
            <person name="Thong K.L."/>
            <person name="Liong M.T."/>
            <person name="Ahmad R."/>
            <person name="Rusul G."/>
        </authorList>
    </citation>
    <scope>NUCLEOTIDE SEQUENCE [LARGE SCALE GENOMIC DNA]</scope>
    <source>
        <strain evidence="8">HibF3</strain>
    </source>
</reference>
<keyword evidence="2" id="KW-0049">Antioxidant</keyword>
<keyword evidence="4" id="KW-1015">Disulfide bond</keyword>
<keyword evidence="5" id="KW-0676">Redox-active center</keyword>
<protein>
    <submittedName>
        <fullName evidence="7">2-Cys peroxiredoxin</fullName>
    </submittedName>
</protein>
<dbReference type="Pfam" id="PF08534">
    <property type="entry name" value="Redoxin"/>
    <property type="match status" value="1"/>
</dbReference>